<reference evidence="2 3" key="1">
    <citation type="journal article" date="2019" name="Int. J. Syst. Evol. Microbiol.">
        <title>The Global Catalogue of Microorganisms (GCM) 10K type strain sequencing project: providing services to taxonomists for standard genome sequencing and annotation.</title>
        <authorList>
            <consortium name="The Broad Institute Genomics Platform"/>
            <consortium name="The Broad Institute Genome Sequencing Center for Infectious Disease"/>
            <person name="Wu L."/>
            <person name="Ma J."/>
        </authorList>
    </citation>
    <scope>NUCLEOTIDE SEQUENCE [LARGE SCALE GENOMIC DNA]</scope>
    <source>
        <strain evidence="2 3">GX26</strain>
    </source>
</reference>
<accession>A0ABD5V7Z5</accession>
<sequence>MPARRRVLAALAASTATVVGGCQSFASRDSTRGTTVGDATAAEATTFAEGVADPATSCGERTEPRDPYWTAAGPGPRDGFRLTASADRVALGDDVTFALTNVSDDAQTTGVSKKLDVQRATGDGWRSIFGIAPDNWGIIDNAVRHEPGSGFEWTVTVSKRGLTDAFEYTPTYRVCGPLEPGSYRFVYWGTGRNAAHAVGFEVVGDAAGVGD</sequence>
<evidence type="ECO:0000313" key="2">
    <source>
        <dbReference type="EMBL" id="MFC6951685.1"/>
    </source>
</evidence>
<gene>
    <name evidence="2" type="ORF">ACFQGB_02300</name>
</gene>
<feature type="region of interest" description="Disordered" evidence="1">
    <location>
        <begin position="50"/>
        <end position="76"/>
    </location>
</feature>
<name>A0ABD5V7Z5_9EURY</name>
<dbReference type="RefSeq" id="WP_336348704.1">
    <property type="nucleotide sequence ID" value="NZ_JAZAQL010000001.1"/>
</dbReference>
<evidence type="ECO:0000313" key="3">
    <source>
        <dbReference type="Proteomes" id="UP001596395"/>
    </source>
</evidence>
<evidence type="ECO:0000256" key="1">
    <source>
        <dbReference type="SAM" id="MobiDB-lite"/>
    </source>
</evidence>
<comment type="caution">
    <text evidence="2">The sequence shown here is derived from an EMBL/GenBank/DDBJ whole genome shotgun (WGS) entry which is preliminary data.</text>
</comment>
<dbReference type="Proteomes" id="UP001596395">
    <property type="component" value="Unassembled WGS sequence"/>
</dbReference>
<organism evidence="2 3">
    <name type="scientific">Halorubellus litoreus</name>
    <dbReference type="NCBI Taxonomy" id="755308"/>
    <lineage>
        <taxon>Archaea</taxon>
        <taxon>Methanobacteriati</taxon>
        <taxon>Methanobacteriota</taxon>
        <taxon>Stenosarchaea group</taxon>
        <taxon>Halobacteria</taxon>
        <taxon>Halobacteriales</taxon>
        <taxon>Halorubellaceae</taxon>
        <taxon>Halorubellus</taxon>
    </lineage>
</organism>
<protein>
    <submittedName>
        <fullName evidence="2">Uncharacterized protein</fullName>
    </submittedName>
</protein>
<dbReference type="AlphaFoldDB" id="A0ABD5V7Z5"/>
<proteinExistence type="predicted"/>
<dbReference type="EMBL" id="JBHSXN010000001">
    <property type="protein sequence ID" value="MFC6951685.1"/>
    <property type="molecule type" value="Genomic_DNA"/>
</dbReference>
<dbReference type="PROSITE" id="PS51257">
    <property type="entry name" value="PROKAR_LIPOPROTEIN"/>
    <property type="match status" value="1"/>
</dbReference>
<keyword evidence="3" id="KW-1185">Reference proteome</keyword>